<dbReference type="InterPro" id="IPR008271">
    <property type="entry name" value="Ser/Thr_kinase_AS"/>
</dbReference>
<dbReference type="GO" id="GO:0005634">
    <property type="term" value="C:nucleus"/>
    <property type="evidence" value="ECO:0007669"/>
    <property type="project" value="TreeGrafter"/>
</dbReference>
<dbReference type="GO" id="GO:0005737">
    <property type="term" value="C:cytoplasm"/>
    <property type="evidence" value="ECO:0007669"/>
    <property type="project" value="TreeGrafter"/>
</dbReference>
<comment type="similarity">
    <text evidence="5">Belongs to the protein kinase superfamily. Ser/Thr protein kinase family. GCN2 subfamily.</text>
</comment>
<proteinExistence type="inferred from homology"/>
<evidence type="ECO:0000256" key="5">
    <source>
        <dbReference type="ARBA" id="ARBA00037982"/>
    </source>
</evidence>
<evidence type="ECO:0000313" key="8">
    <source>
        <dbReference type="EMBL" id="KAJ2783199.1"/>
    </source>
</evidence>
<protein>
    <submittedName>
        <fullName evidence="8">Mitosis inhibitor protein kinase swe1</fullName>
        <ecNumber evidence="8">2.7.11.1</ecNumber>
    </submittedName>
</protein>
<accession>A0A9W8HDY5</accession>
<dbReference type="EC" id="2.7.11.1" evidence="8"/>
<dbReference type="GO" id="GO:0110031">
    <property type="term" value="P:negative regulation of G2/MI transition of meiotic cell cycle"/>
    <property type="evidence" value="ECO:0007669"/>
    <property type="project" value="TreeGrafter"/>
</dbReference>
<keyword evidence="2" id="KW-0547">Nucleotide-binding</keyword>
<keyword evidence="4" id="KW-0067">ATP-binding</keyword>
<feature type="region of interest" description="Disordered" evidence="6">
    <location>
        <begin position="83"/>
        <end position="106"/>
    </location>
</feature>
<organism evidence="8 9">
    <name type="scientific">Coemansia interrupta</name>
    <dbReference type="NCBI Taxonomy" id="1126814"/>
    <lineage>
        <taxon>Eukaryota</taxon>
        <taxon>Fungi</taxon>
        <taxon>Fungi incertae sedis</taxon>
        <taxon>Zoopagomycota</taxon>
        <taxon>Kickxellomycotina</taxon>
        <taxon>Kickxellomycetes</taxon>
        <taxon>Kickxellales</taxon>
        <taxon>Kickxellaceae</taxon>
        <taxon>Coemansia</taxon>
    </lineage>
</organism>
<dbReference type="Pfam" id="PF00069">
    <property type="entry name" value="Pkinase"/>
    <property type="match status" value="1"/>
</dbReference>
<dbReference type="Gene3D" id="3.30.200.20">
    <property type="entry name" value="Phosphorylase Kinase, domain 1"/>
    <property type="match status" value="1"/>
</dbReference>
<feature type="region of interest" description="Disordered" evidence="6">
    <location>
        <begin position="919"/>
        <end position="970"/>
    </location>
</feature>
<dbReference type="InterPro" id="IPR011009">
    <property type="entry name" value="Kinase-like_dom_sf"/>
</dbReference>
<keyword evidence="9" id="KW-1185">Reference proteome</keyword>
<comment type="caution">
    <text evidence="8">The sequence shown here is derived from an EMBL/GenBank/DDBJ whole genome shotgun (WGS) entry which is preliminary data.</text>
</comment>
<evidence type="ECO:0000259" key="7">
    <source>
        <dbReference type="PROSITE" id="PS50011"/>
    </source>
</evidence>
<feature type="compositionally biased region" description="Low complexity" evidence="6">
    <location>
        <begin position="953"/>
        <end position="970"/>
    </location>
</feature>
<feature type="compositionally biased region" description="Basic and acidic residues" evidence="6">
    <location>
        <begin position="941"/>
        <end position="952"/>
    </location>
</feature>
<evidence type="ECO:0000256" key="2">
    <source>
        <dbReference type="ARBA" id="ARBA00022741"/>
    </source>
</evidence>
<dbReference type="Gene3D" id="1.10.510.10">
    <property type="entry name" value="Transferase(Phosphotransferase) domain 1"/>
    <property type="match status" value="1"/>
</dbReference>
<feature type="compositionally biased region" description="Polar residues" evidence="6">
    <location>
        <begin position="1"/>
        <end position="21"/>
    </location>
</feature>
<feature type="compositionally biased region" description="Low complexity" evidence="6">
    <location>
        <begin position="86"/>
        <end position="97"/>
    </location>
</feature>
<name>A0A9W8HDY5_9FUNG</name>
<dbReference type="SMART" id="SM00220">
    <property type="entry name" value="S_TKc"/>
    <property type="match status" value="1"/>
</dbReference>
<dbReference type="GO" id="GO:0005524">
    <property type="term" value="F:ATP binding"/>
    <property type="evidence" value="ECO:0007669"/>
    <property type="project" value="UniProtKB-KW"/>
</dbReference>
<feature type="region of interest" description="Disordered" evidence="6">
    <location>
        <begin position="238"/>
        <end position="322"/>
    </location>
</feature>
<evidence type="ECO:0000256" key="6">
    <source>
        <dbReference type="SAM" id="MobiDB-lite"/>
    </source>
</evidence>
<sequence length="970" mass="106320">MKTTVSASGCLANSPQCQRSNRTPRTRRKVEAYSPQHSDSGSYSVESPTLLKRQSLYNPQHSRIVGDHQSMMMDCLMSTPSRMMESPMRGSLRSLSPSPSPSPSMYALSRNAPRRLTFSLEDLAAAKAASGSVAGSGGVSAPATAGTPPASMFTPPATKLVRPDPSAFASAGLQTRKQLIRSRRNTSFISPETPSKQMEVTLGTLDKTPVNVASNEAVASGMVTPNANMMSVVKPTPDVDHFKLGKHRNTSTDSLRRTRKKPHIGPLDSGHVMRSLIDSPCRPRQNTLVEEEEEDSNKPHMLQRQRPPGFNLPGDAEGNRDALDPLYLDRFPPSYDCQQQLRDPIHAMATNKHIDPNRLSWAAGSDACSESSAATLASSSKYFSRMGKGVRQRLAALVSQGKSISADAGFVFGSARNVISRGRKVRRRESSVAHGRKSDLLRFSNLSCGSLLSDAMELDAAAEEVSDDDASDKGAAGDDDDISDDDVFGRGNGSGAGRRPDQMPMQSPRIMAVERPQMPQIVQVCATNYAHFLDRDYFCLEDKSLPFLSPKGDFHNDGHGYRDGVGYLDYFVQRFEVITPAGAGNFSTVYTVRSLEDGVLYAIKRTRQPFTGRQERALRLREVDILWSIPESPGIVRLIAAWEQFGFLYMQFELCKQGNLQGYIDRIDHSDDDRFPEARAWAILAHAAHSINILHANSIVHLDIKPTNFLLGPTFGTVGGDQHEGWIKLADFGHAVRLPHEPLAWVEEGDRQYMAPEVLQGRYTTAADVFSLGMMMLEITTNIVLPENGVEWKKLREGCFDDQVFENLPYSIDLIATIKWMLSPVLEQRPTLSEILELPQCTFYTSAPVSILLSDDGDEFTRLRSRYHNQPYQRQQFPSLVRASSADAVAYPSVSRMTTRAAAAAAAEKTARTSTASALASTATASSPIGTQSLSTVSRSRVSDRRGLEHRSTSAPGSSPPATSTNANRA</sequence>
<dbReference type="InterPro" id="IPR050339">
    <property type="entry name" value="CC_SR_Kinase"/>
</dbReference>
<dbReference type="SUPFAM" id="SSF56112">
    <property type="entry name" value="Protein kinase-like (PK-like)"/>
    <property type="match status" value="1"/>
</dbReference>
<feature type="compositionally biased region" description="Low complexity" evidence="6">
    <location>
        <begin position="131"/>
        <end position="151"/>
    </location>
</feature>
<feature type="compositionally biased region" description="Polar residues" evidence="6">
    <location>
        <begin position="35"/>
        <end position="47"/>
    </location>
</feature>
<dbReference type="PANTHER" id="PTHR11042">
    <property type="entry name" value="EUKARYOTIC TRANSLATION INITIATION FACTOR 2-ALPHA KINASE EIF2-ALPHA KINASE -RELATED"/>
    <property type="match status" value="1"/>
</dbReference>
<dbReference type="InterPro" id="IPR000719">
    <property type="entry name" value="Prot_kinase_dom"/>
</dbReference>
<keyword evidence="3" id="KW-0418">Kinase</keyword>
<dbReference type="EMBL" id="JANBUM010000151">
    <property type="protein sequence ID" value="KAJ2783199.1"/>
    <property type="molecule type" value="Genomic_DNA"/>
</dbReference>
<dbReference type="PROSITE" id="PS50011">
    <property type="entry name" value="PROTEIN_KINASE_DOM"/>
    <property type="match status" value="1"/>
</dbReference>
<feature type="compositionally biased region" description="Low complexity" evidence="6">
    <location>
        <begin position="919"/>
        <end position="940"/>
    </location>
</feature>
<feature type="region of interest" description="Disordered" evidence="6">
    <location>
        <begin position="1"/>
        <end position="47"/>
    </location>
</feature>
<feature type="region of interest" description="Disordered" evidence="6">
    <location>
        <begin position="131"/>
        <end position="164"/>
    </location>
</feature>
<dbReference type="PROSITE" id="PS00108">
    <property type="entry name" value="PROTEIN_KINASE_ST"/>
    <property type="match status" value="1"/>
</dbReference>
<evidence type="ECO:0000313" key="9">
    <source>
        <dbReference type="Proteomes" id="UP001140172"/>
    </source>
</evidence>
<feature type="domain" description="Protein kinase" evidence="7">
    <location>
        <begin position="575"/>
        <end position="844"/>
    </location>
</feature>
<feature type="region of interest" description="Disordered" evidence="6">
    <location>
        <begin position="462"/>
        <end position="505"/>
    </location>
</feature>
<gene>
    <name evidence="8" type="primary">SWE1</name>
    <name evidence="8" type="ORF">GGI15_002663</name>
</gene>
<dbReference type="GO" id="GO:0004674">
    <property type="term" value="F:protein serine/threonine kinase activity"/>
    <property type="evidence" value="ECO:0007669"/>
    <property type="project" value="UniProtKB-EC"/>
</dbReference>
<evidence type="ECO:0000256" key="1">
    <source>
        <dbReference type="ARBA" id="ARBA00022679"/>
    </source>
</evidence>
<dbReference type="PANTHER" id="PTHR11042:SF190">
    <property type="entry name" value="MITOSIS INHIBITOR PROTEIN KINASE MIK1"/>
    <property type="match status" value="1"/>
</dbReference>
<reference evidence="8" key="1">
    <citation type="submission" date="2022-07" db="EMBL/GenBank/DDBJ databases">
        <title>Phylogenomic reconstructions and comparative analyses of Kickxellomycotina fungi.</title>
        <authorList>
            <person name="Reynolds N.K."/>
            <person name="Stajich J.E."/>
            <person name="Barry K."/>
            <person name="Grigoriev I.V."/>
            <person name="Crous P."/>
            <person name="Smith M.E."/>
        </authorList>
    </citation>
    <scope>NUCLEOTIDE SEQUENCE</scope>
    <source>
        <strain evidence="8">BCRC 34489</strain>
    </source>
</reference>
<dbReference type="Proteomes" id="UP001140172">
    <property type="component" value="Unassembled WGS sequence"/>
</dbReference>
<dbReference type="AlphaFoldDB" id="A0A9W8HDY5"/>
<feature type="compositionally biased region" description="Acidic residues" evidence="6">
    <location>
        <begin position="477"/>
        <end position="486"/>
    </location>
</feature>
<keyword evidence="1 8" id="KW-0808">Transferase</keyword>
<dbReference type="OrthoDB" id="5337378at2759"/>
<evidence type="ECO:0000256" key="4">
    <source>
        <dbReference type="ARBA" id="ARBA00022840"/>
    </source>
</evidence>
<evidence type="ECO:0000256" key="3">
    <source>
        <dbReference type="ARBA" id="ARBA00022777"/>
    </source>
</evidence>